<dbReference type="GO" id="GO:0003677">
    <property type="term" value="F:DNA binding"/>
    <property type="evidence" value="ECO:0007669"/>
    <property type="project" value="UniProtKB-UniRule"/>
</dbReference>
<dbReference type="PRINTS" id="PR00868">
    <property type="entry name" value="DNAPOLI"/>
</dbReference>
<dbReference type="InterPro" id="IPR019760">
    <property type="entry name" value="DNA-dir_DNA_pol_A_CS"/>
</dbReference>
<dbReference type="Pfam" id="PF01367">
    <property type="entry name" value="5_3_exonuc"/>
    <property type="match status" value="1"/>
</dbReference>
<dbReference type="SUPFAM" id="SSF56672">
    <property type="entry name" value="DNA/RNA polymerases"/>
    <property type="match status" value="1"/>
</dbReference>
<evidence type="ECO:0000313" key="15">
    <source>
        <dbReference type="Proteomes" id="UP000322454"/>
    </source>
</evidence>
<comment type="similarity">
    <text evidence="1 11">Belongs to the DNA polymerase type-A family.</text>
</comment>
<accession>A0A520XHH1</accession>
<keyword evidence="3 11" id="KW-0548">Nucleotidyltransferase</keyword>
<dbReference type="InterPro" id="IPR029060">
    <property type="entry name" value="PIN-like_dom_sf"/>
</dbReference>
<dbReference type="Gene3D" id="3.40.50.1010">
    <property type="entry name" value="5'-nuclease"/>
    <property type="match status" value="1"/>
</dbReference>
<dbReference type="InterPro" id="IPR001098">
    <property type="entry name" value="DNA-dir_DNA_pol_A_palm_dom"/>
</dbReference>
<dbReference type="PANTHER" id="PTHR10133:SF27">
    <property type="entry name" value="DNA POLYMERASE NU"/>
    <property type="match status" value="1"/>
</dbReference>
<dbReference type="Pfam" id="PF00476">
    <property type="entry name" value="DNA_pol_A"/>
    <property type="match status" value="1"/>
</dbReference>
<dbReference type="SUPFAM" id="SSF88723">
    <property type="entry name" value="PIN domain-like"/>
    <property type="match status" value="1"/>
</dbReference>
<dbReference type="FunFam" id="1.10.150.20:FF:000002">
    <property type="entry name" value="DNA polymerase I"/>
    <property type="match status" value="1"/>
</dbReference>
<evidence type="ECO:0000256" key="6">
    <source>
        <dbReference type="ARBA" id="ARBA00022932"/>
    </source>
</evidence>
<dbReference type="InterPro" id="IPR002421">
    <property type="entry name" value="5-3_exonuclease"/>
</dbReference>
<dbReference type="CDD" id="cd06140">
    <property type="entry name" value="DNA_polA_I_Bacillus_like_exo"/>
    <property type="match status" value="1"/>
</dbReference>
<keyword evidence="11" id="KW-0378">Hydrolase</keyword>
<dbReference type="InterPro" id="IPR020046">
    <property type="entry name" value="5-3_exonucl_a-hlix_arch_N"/>
</dbReference>
<organism evidence="14 15">
    <name type="scientific">Candidatus Acidulodesulfobacterium acidiphilum</name>
    <dbReference type="NCBI Taxonomy" id="2597224"/>
    <lineage>
        <taxon>Bacteria</taxon>
        <taxon>Deltaproteobacteria</taxon>
        <taxon>Candidatus Acidulodesulfobacterales</taxon>
        <taxon>Candidatus Acidulodesulfobacterium</taxon>
    </lineage>
</organism>
<evidence type="ECO:0000256" key="10">
    <source>
        <dbReference type="NCBIfam" id="TIGR00593"/>
    </source>
</evidence>
<dbReference type="SMART" id="SM00279">
    <property type="entry name" value="HhH2"/>
    <property type="match status" value="1"/>
</dbReference>
<dbReference type="FunFam" id="1.10.150.20:FF:000003">
    <property type="entry name" value="DNA polymerase I"/>
    <property type="match status" value="1"/>
</dbReference>
<dbReference type="NCBIfam" id="TIGR00593">
    <property type="entry name" value="pola"/>
    <property type="match status" value="1"/>
</dbReference>
<dbReference type="EMBL" id="SHMQ01000001">
    <property type="protein sequence ID" value="RZV40556.1"/>
    <property type="molecule type" value="Genomic_DNA"/>
</dbReference>
<evidence type="ECO:0000256" key="1">
    <source>
        <dbReference type="ARBA" id="ARBA00007705"/>
    </source>
</evidence>
<dbReference type="GO" id="GO:0008409">
    <property type="term" value="F:5'-3' exonuclease activity"/>
    <property type="evidence" value="ECO:0007669"/>
    <property type="project" value="UniProtKB-UniRule"/>
</dbReference>
<protein>
    <recommendedName>
        <fullName evidence="10 11">DNA polymerase I</fullName>
        <ecNumber evidence="10 11">2.7.7.7</ecNumber>
    </recommendedName>
</protein>
<dbReference type="Pfam" id="PF02739">
    <property type="entry name" value="5_3_exonuc_N"/>
    <property type="match status" value="1"/>
</dbReference>
<proteinExistence type="inferred from homology"/>
<dbReference type="SUPFAM" id="SSF47807">
    <property type="entry name" value="5' to 3' exonuclease, C-terminal subdomain"/>
    <property type="match status" value="1"/>
</dbReference>
<dbReference type="PROSITE" id="PS00447">
    <property type="entry name" value="DNA_POLYMERASE_A"/>
    <property type="match status" value="1"/>
</dbReference>
<evidence type="ECO:0000256" key="2">
    <source>
        <dbReference type="ARBA" id="ARBA00022679"/>
    </source>
</evidence>
<evidence type="ECO:0000256" key="5">
    <source>
        <dbReference type="ARBA" id="ARBA00022763"/>
    </source>
</evidence>
<comment type="function">
    <text evidence="11">In addition to polymerase activity, this DNA polymerase exhibits 5'-3' exonuclease activity.</text>
</comment>
<evidence type="ECO:0000256" key="4">
    <source>
        <dbReference type="ARBA" id="ARBA00022705"/>
    </source>
</evidence>
<dbReference type="InterPro" id="IPR054690">
    <property type="entry name" value="DNA_polI_exonuclease"/>
</dbReference>
<keyword evidence="7 11" id="KW-0238">DNA-binding</keyword>
<dbReference type="InterPro" id="IPR036279">
    <property type="entry name" value="5-3_exonuclease_C_sf"/>
</dbReference>
<dbReference type="InterPro" id="IPR036397">
    <property type="entry name" value="RNaseH_sf"/>
</dbReference>
<keyword evidence="6 11" id="KW-0239">DNA-directed DNA polymerase</keyword>
<dbReference type="AlphaFoldDB" id="A0A520XHH1"/>
<dbReference type="Gene3D" id="3.30.70.370">
    <property type="match status" value="1"/>
</dbReference>
<dbReference type="Pfam" id="PF22619">
    <property type="entry name" value="DNA_polI_exo1"/>
    <property type="match status" value="1"/>
</dbReference>
<keyword evidence="11" id="KW-0540">Nuclease</keyword>
<dbReference type="CDD" id="cd09859">
    <property type="entry name" value="PIN_53EXO"/>
    <property type="match status" value="1"/>
</dbReference>
<name>A0A520XHH1_9DELT</name>
<dbReference type="InterPro" id="IPR008918">
    <property type="entry name" value="HhH2"/>
</dbReference>
<keyword evidence="8 11" id="KW-0234">DNA repair</keyword>
<dbReference type="Proteomes" id="UP000322454">
    <property type="component" value="Unassembled WGS sequence"/>
</dbReference>
<evidence type="ECO:0000259" key="13">
    <source>
        <dbReference type="SMART" id="SM00482"/>
    </source>
</evidence>
<feature type="domain" description="5'-3' exonuclease" evidence="12">
    <location>
        <begin position="6"/>
        <end position="259"/>
    </location>
</feature>
<dbReference type="CDD" id="cd09898">
    <property type="entry name" value="H3TH_53EXO"/>
    <property type="match status" value="1"/>
</dbReference>
<dbReference type="InterPro" id="IPR002298">
    <property type="entry name" value="DNA_polymerase_A"/>
</dbReference>
<reference evidence="14 15" key="1">
    <citation type="submission" date="2019-01" db="EMBL/GenBank/DDBJ databases">
        <title>Insights into ecological role of a new deltaproteobacterial order Candidatus Sinidesulfobacterales (Sva0485) by metagenomics and metatranscriptomics.</title>
        <authorList>
            <person name="Tan S."/>
            <person name="Liu J."/>
            <person name="Fang Y."/>
            <person name="Hedlund B."/>
            <person name="Lian Z.-H."/>
            <person name="Huang L.-Y."/>
            <person name="Li J.-T."/>
            <person name="Huang L.-N."/>
            <person name="Li W.-J."/>
            <person name="Jiang H.-C."/>
            <person name="Dong H.-L."/>
            <person name="Shu W.-S."/>
        </authorList>
    </citation>
    <scope>NUCLEOTIDE SEQUENCE [LARGE SCALE GENOMIC DNA]</scope>
    <source>
        <strain evidence="14">AP4</strain>
    </source>
</reference>
<dbReference type="Gene3D" id="1.20.1060.10">
    <property type="entry name" value="Taq DNA Polymerase, Chain T, domain 4"/>
    <property type="match status" value="1"/>
</dbReference>
<dbReference type="GO" id="GO:0003887">
    <property type="term" value="F:DNA-directed DNA polymerase activity"/>
    <property type="evidence" value="ECO:0007669"/>
    <property type="project" value="UniProtKB-UniRule"/>
</dbReference>
<keyword evidence="2 11" id="KW-0808">Transferase</keyword>
<evidence type="ECO:0000256" key="3">
    <source>
        <dbReference type="ARBA" id="ARBA00022695"/>
    </source>
</evidence>
<dbReference type="EC" id="2.7.7.7" evidence="10 11"/>
<dbReference type="NCBIfam" id="NF004397">
    <property type="entry name" value="PRK05755.1"/>
    <property type="match status" value="1"/>
</dbReference>
<dbReference type="InterPro" id="IPR043502">
    <property type="entry name" value="DNA/RNA_pol_sf"/>
</dbReference>
<comment type="caution">
    <text evidence="14">The sequence shown here is derived from an EMBL/GenBank/DDBJ whole genome shotgun (WGS) entry which is preliminary data.</text>
</comment>
<dbReference type="CDD" id="cd08637">
    <property type="entry name" value="DNA_pol_A_pol_I_C"/>
    <property type="match status" value="1"/>
</dbReference>
<evidence type="ECO:0000259" key="12">
    <source>
        <dbReference type="SMART" id="SM00475"/>
    </source>
</evidence>
<evidence type="ECO:0000256" key="8">
    <source>
        <dbReference type="ARBA" id="ARBA00023204"/>
    </source>
</evidence>
<dbReference type="InterPro" id="IPR018320">
    <property type="entry name" value="DNA_polymerase_1"/>
</dbReference>
<dbReference type="SMART" id="SM00482">
    <property type="entry name" value="POLAc"/>
    <property type="match status" value="1"/>
</dbReference>
<dbReference type="PANTHER" id="PTHR10133">
    <property type="entry name" value="DNA POLYMERASE I"/>
    <property type="match status" value="1"/>
</dbReference>
<feature type="domain" description="DNA-directed DNA polymerase family A palm" evidence="13">
    <location>
        <begin position="653"/>
        <end position="862"/>
    </location>
</feature>
<dbReference type="InterPro" id="IPR020045">
    <property type="entry name" value="DNA_polI_H3TH"/>
</dbReference>
<evidence type="ECO:0000256" key="9">
    <source>
        <dbReference type="ARBA" id="ARBA00049244"/>
    </source>
</evidence>
<dbReference type="Gene3D" id="3.30.420.10">
    <property type="entry name" value="Ribonuclease H-like superfamily/Ribonuclease H"/>
    <property type="match status" value="1"/>
</dbReference>
<dbReference type="InterPro" id="IPR012337">
    <property type="entry name" value="RNaseH-like_sf"/>
</dbReference>
<keyword evidence="5 11" id="KW-0227">DNA damage</keyword>
<evidence type="ECO:0000313" key="14">
    <source>
        <dbReference type="EMBL" id="RZV40556.1"/>
    </source>
</evidence>
<dbReference type="Gene3D" id="1.10.150.20">
    <property type="entry name" value="5' to 3' exonuclease, C-terminal subdomain"/>
    <property type="match status" value="2"/>
</dbReference>
<dbReference type="SUPFAM" id="SSF53098">
    <property type="entry name" value="Ribonuclease H-like"/>
    <property type="match status" value="1"/>
</dbReference>
<dbReference type="SMART" id="SM00475">
    <property type="entry name" value="53EXOc"/>
    <property type="match status" value="1"/>
</dbReference>
<evidence type="ECO:0000256" key="11">
    <source>
        <dbReference type="RuleBase" id="RU004460"/>
    </source>
</evidence>
<comment type="catalytic activity">
    <reaction evidence="9 11">
        <text>DNA(n) + a 2'-deoxyribonucleoside 5'-triphosphate = DNA(n+1) + diphosphate</text>
        <dbReference type="Rhea" id="RHEA:22508"/>
        <dbReference type="Rhea" id="RHEA-COMP:17339"/>
        <dbReference type="Rhea" id="RHEA-COMP:17340"/>
        <dbReference type="ChEBI" id="CHEBI:33019"/>
        <dbReference type="ChEBI" id="CHEBI:61560"/>
        <dbReference type="ChEBI" id="CHEBI:173112"/>
        <dbReference type="EC" id="2.7.7.7"/>
    </reaction>
</comment>
<evidence type="ECO:0000256" key="7">
    <source>
        <dbReference type="ARBA" id="ARBA00023125"/>
    </source>
</evidence>
<dbReference type="GO" id="GO:0006261">
    <property type="term" value="P:DNA-templated DNA replication"/>
    <property type="evidence" value="ECO:0007669"/>
    <property type="project" value="UniProtKB-UniRule"/>
</dbReference>
<keyword evidence="11" id="KW-0269">Exonuclease</keyword>
<keyword evidence="4 11" id="KW-0235">DNA replication</keyword>
<dbReference type="GO" id="GO:0006302">
    <property type="term" value="P:double-strand break repair"/>
    <property type="evidence" value="ECO:0007669"/>
    <property type="project" value="TreeGrafter"/>
</dbReference>
<sequence length="899" mass="101754">MEKDSIKADLFLIDSSSYFYRAFYALPPLTNSKGKPTGAALGYTRMLMKLIKEADIKYGACLFDSEESFRKQSYEAYKANRKGMPEDLVSQVDYLTDISYLLGFETFKLNGYEADDLIARTVKNFEGGDASICIVSSDKDLKQLLSDKVFMYDALKNKIITKNIFEEENGIKPEEYRYVLALMGDASDNIPGIKGIGEKTAFALIKEYKNLDGIYKNIDNIKKPKLKELLLIYKEDAYKSLELASFYEDISLNEAYFIPGSGKSLENSKVFNVIEDFALKEKNKAGLYKVFKELEFNSLIKDLGVENNKTEESDKDTEYTENTIQAVSQNYSEDGEFLSVYVDFTEKKKELFDDESNPIYIYSKETGPVSYGLKDIYEGKRLKDLLKDASVLKIGCGLNAAKLFLENNGIEFNGLYFDIKIASYLLNPIKHKHTFEDIEAEFQEKLKPLKSEESNNYALTVYRLYKILKAEIETDDALKRLFNEVDMPLSAVLFEMEKAGFKVDKDMLMSLSASLDSDSKKLTGIIHKIAGREFNINSPKQLSAIMFDEMNFKRVKKNSTDIEVLQTLKAEFEILLGNGNEDKTLRDYLLFLDSLISYRNKVKLKTAFVDVLLREIDKYDRVHTSFSQITTSTGRLASQSPNLQNIPVSGEEGIKIRRSFIAKDGCILLSADYSQIDLRVMASISGDKSLIESFKNNEDIHAKTAGEIFGVGADAVDKDMRRKAKVINFGIIYGMSPFGLSKELGISSEEARHYIDLYFKNHPAIKEYMEKTVKEAKTNGFVRTAFGRKCYIENINSRIRNLSSFSERAAINAPIQGTASDIIKIAMVNIYKYIQNDEILKNSATMLLQVHDELIFEIEESIANSFAKVIAPLMTDQNLLSGVPLSVNIGTAKNWAEAH</sequence>
<gene>
    <name evidence="11 14" type="primary">polA</name>
    <name evidence="14" type="ORF">EVJ48_01160</name>
</gene>